<evidence type="ECO:0000313" key="1">
    <source>
        <dbReference type="EMBL" id="KUM27009.1"/>
    </source>
</evidence>
<evidence type="ECO:0000313" key="2">
    <source>
        <dbReference type="Proteomes" id="UP000053176"/>
    </source>
</evidence>
<reference evidence="1 2" key="1">
    <citation type="submission" date="2015-12" db="EMBL/GenBank/DDBJ databases">
        <title>Draft genome sequence of Mesorhizobium sp. UFLA 01-765, a multitolerant efficient symbiont and plant-growth promoting strain isolated from Zn-mining soil using Leucaena leucocephala as a trap plant.</title>
        <authorList>
            <person name="Rangel W.M."/>
            <person name="Thijs S."/>
            <person name="Longatti S.M."/>
            <person name="Moreira F.M."/>
            <person name="Weyens N."/>
            <person name="Vangronsveld J."/>
            <person name="Van Hamme J.D."/>
            <person name="Bottos E.M."/>
            <person name="Rineau F."/>
        </authorList>
    </citation>
    <scope>NUCLEOTIDE SEQUENCE [LARGE SCALE GENOMIC DNA]</scope>
    <source>
        <strain evidence="1 2">UFLA 01-765</strain>
    </source>
</reference>
<name>A0A101KU36_RHILI</name>
<protein>
    <submittedName>
        <fullName evidence="1">Uncharacterized protein</fullName>
    </submittedName>
</protein>
<proteinExistence type="predicted"/>
<accession>A0A101KU36</accession>
<dbReference type="Proteomes" id="UP000053176">
    <property type="component" value="Unassembled WGS sequence"/>
</dbReference>
<dbReference type="EMBL" id="LPWA01000100">
    <property type="protein sequence ID" value="KUM27009.1"/>
    <property type="molecule type" value="Genomic_DNA"/>
</dbReference>
<comment type="caution">
    <text evidence="1">The sequence shown here is derived from an EMBL/GenBank/DDBJ whole genome shotgun (WGS) entry which is preliminary data.</text>
</comment>
<gene>
    <name evidence="1" type="ORF">AU467_18795</name>
</gene>
<organism evidence="1 2">
    <name type="scientific">Rhizobium loti</name>
    <name type="common">Mesorhizobium loti</name>
    <dbReference type="NCBI Taxonomy" id="381"/>
    <lineage>
        <taxon>Bacteria</taxon>
        <taxon>Pseudomonadati</taxon>
        <taxon>Pseudomonadota</taxon>
        <taxon>Alphaproteobacteria</taxon>
        <taxon>Hyphomicrobiales</taxon>
        <taxon>Phyllobacteriaceae</taxon>
        <taxon>Mesorhizobium</taxon>
    </lineage>
</organism>
<dbReference type="AlphaFoldDB" id="A0A101KU36"/>
<sequence>MIEAKLGKLAWSHFHDHDIRLERKPSANLTTVFSFEIQHYGTLVAHQCIIGTKPNAKKRVVQHLLEIAWTGRHGRVGNVNYFRAKIAKNHCCKRAWRMLRKI</sequence>